<reference evidence="3" key="1">
    <citation type="journal article" date="2010" name="J. Integr. Plant Biol.">
        <title>Insights into the bamboo genome: syntenic relationships to rice and sorghum.</title>
        <authorList>
            <person name="Gui Y.J."/>
            <person name="Zhou Y."/>
            <person name="Wang Y."/>
            <person name="Wang S."/>
            <person name="Wang S.Y."/>
            <person name="Hu Y."/>
            <person name="Bo S.P."/>
            <person name="Chen H."/>
            <person name="Zhou C.P."/>
            <person name="Ma N.X."/>
            <person name="Zhang T.Z."/>
            <person name="Fan L.J."/>
        </authorList>
    </citation>
    <scope>NUCLEOTIDE SEQUENCE</scope>
    <source>
        <tissue evidence="3">Shoot</tissue>
    </source>
</reference>
<name>D3IVD2_PHYED</name>
<sequence length="641" mass="70571">MAGAASQALVYFEKIPKEEFMKWIEAAGQHWPSGEIGQIPVFQVFCECGLRLPAHPFLTWVLEYFQVELVNLVPNSITMLGVFVYLCEAYVGIPADLELFRYYYGMTRLGGIVGSCNLKLHDGKSKKYIQMFTRSSWPGWKKRRGLIQCGGTLGRKTRPGTTRREIDARVKLICEKPPAHVVAPPILADMSLEDKVERLKKVGMENRQDDEEIELMVVSVAVRRRLVKAADKGGSSSSPAVEQADAPQTRRRKLAQAVDKDDASSSSATSSAPLANLAVEIIVAEETIAAGIAEVFKPKAPKTKVPFYYDNKTFAVSASRDFIKRLEKENWKGFMSFVKETVAPAVPVVEGNDVLEAVETGLDRLESQEAQGVMVLDQDPRPDVVVAVPQLESRPDVVEKKSKKLSLGRVFSKLKIKSGTRSSTAVTLEDVPVKEPTVVSLTGEVTVVAVVEGSSTIRMVEGTVSAEVAMTTEAVVGPEVATTTGVVVETEAKTMPDTAKASGHRPGKEVVADVPPGPQGGASVTESEEKEYANFASEFFGPSSMWYLLLSDLVLVSLTPKIFPMEGMFSMTRVLKRERWSKLLLLLNTIGNLSNCGREKRNSVSRQRSEKDQEVQTWEQRYLKDTVAHAKQVKKLDSQLV</sequence>
<evidence type="ECO:0000259" key="2">
    <source>
        <dbReference type="Pfam" id="PF04195"/>
    </source>
</evidence>
<feature type="non-terminal residue" evidence="3">
    <location>
        <position position="641"/>
    </location>
</feature>
<feature type="region of interest" description="Disordered" evidence="1">
    <location>
        <begin position="495"/>
        <end position="524"/>
    </location>
</feature>
<feature type="domain" description="Transposase (putative) gypsy type" evidence="2">
    <location>
        <begin position="42"/>
        <end position="105"/>
    </location>
</feature>
<dbReference type="AlphaFoldDB" id="D3IVD2"/>
<proteinExistence type="predicted"/>
<protein>
    <submittedName>
        <fullName evidence="3">Putative retrotransposon protein</fullName>
    </submittedName>
</protein>
<dbReference type="InterPro" id="IPR007321">
    <property type="entry name" value="Transposase_28"/>
</dbReference>
<organism evidence="3">
    <name type="scientific">Phyllostachys edulis</name>
    <name type="common">Tortoise shell bamboo</name>
    <name type="synonym">Bambusa edulis</name>
    <dbReference type="NCBI Taxonomy" id="38705"/>
    <lineage>
        <taxon>Eukaryota</taxon>
        <taxon>Viridiplantae</taxon>
        <taxon>Streptophyta</taxon>
        <taxon>Embryophyta</taxon>
        <taxon>Tracheophyta</taxon>
        <taxon>Spermatophyta</taxon>
        <taxon>Magnoliopsida</taxon>
        <taxon>Liliopsida</taxon>
        <taxon>Poales</taxon>
        <taxon>Poaceae</taxon>
        <taxon>BOP clade</taxon>
        <taxon>Bambusoideae</taxon>
        <taxon>Arundinarodae</taxon>
        <taxon>Arundinarieae</taxon>
        <taxon>Arundinariinae</taxon>
        <taxon>Phyllostachys</taxon>
    </lineage>
</organism>
<dbReference type="Pfam" id="PF04195">
    <property type="entry name" value="Transposase_28"/>
    <property type="match status" value="1"/>
</dbReference>
<dbReference type="PANTHER" id="PTHR33026:SF7">
    <property type="entry name" value="OS03G0100275 PROTEIN"/>
    <property type="match status" value="1"/>
</dbReference>
<dbReference type="PANTHER" id="PTHR33026">
    <property type="entry name" value="OS06G0360600 PROTEIN"/>
    <property type="match status" value="1"/>
</dbReference>
<feature type="region of interest" description="Disordered" evidence="1">
    <location>
        <begin position="229"/>
        <end position="269"/>
    </location>
</feature>
<dbReference type="EMBL" id="GQ252806">
    <property type="protein sequence ID" value="ADB85272.1"/>
    <property type="molecule type" value="Genomic_DNA"/>
</dbReference>
<accession>D3IVD2</accession>
<evidence type="ECO:0000256" key="1">
    <source>
        <dbReference type="SAM" id="MobiDB-lite"/>
    </source>
</evidence>
<evidence type="ECO:0000313" key="3">
    <source>
        <dbReference type="EMBL" id="ADB85272.1"/>
    </source>
</evidence>